<feature type="compositionally biased region" description="Basic and acidic residues" evidence="6">
    <location>
        <begin position="409"/>
        <end position="433"/>
    </location>
</feature>
<proteinExistence type="inferred from homology"/>
<dbReference type="PANTHER" id="PTHR21231">
    <property type="entry name" value="XPA-BINDING PROTEIN 1-RELATED"/>
    <property type="match status" value="1"/>
</dbReference>
<dbReference type="InterPro" id="IPR004130">
    <property type="entry name" value="Gpn"/>
</dbReference>
<feature type="compositionally biased region" description="Basic and acidic residues" evidence="6">
    <location>
        <begin position="371"/>
        <end position="401"/>
    </location>
</feature>
<dbReference type="Gene3D" id="3.40.50.300">
    <property type="entry name" value="P-loop containing nucleotide triphosphate hydrolases"/>
    <property type="match status" value="1"/>
</dbReference>
<dbReference type="OrthoDB" id="5839at2759"/>
<feature type="compositionally biased region" description="Acidic residues" evidence="6">
    <location>
        <begin position="277"/>
        <end position="288"/>
    </location>
</feature>
<keyword evidence="8" id="KW-1185">Reference proteome</keyword>
<dbReference type="GO" id="GO:0005525">
    <property type="term" value="F:GTP binding"/>
    <property type="evidence" value="ECO:0007669"/>
    <property type="project" value="UniProtKB-KW"/>
</dbReference>
<comment type="similarity">
    <text evidence="1 5">Belongs to the GPN-loop GTPase family.</text>
</comment>
<evidence type="ECO:0000313" key="7">
    <source>
        <dbReference type="EMBL" id="PWN19353.1"/>
    </source>
</evidence>
<dbReference type="FunFam" id="3.40.50.300:FF:000338">
    <property type="entry name" value="GPN-loop GTPase 2"/>
    <property type="match status" value="1"/>
</dbReference>
<evidence type="ECO:0000256" key="1">
    <source>
        <dbReference type="ARBA" id="ARBA00005290"/>
    </source>
</evidence>
<gene>
    <name evidence="7" type="ORF">BCV69DRAFT_283988</name>
</gene>
<dbReference type="GO" id="GO:0005737">
    <property type="term" value="C:cytoplasm"/>
    <property type="evidence" value="ECO:0007669"/>
    <property type="project" value="TreeGrafter"/>
</dbReference>
<dbReference type="EMBL" id="KZ819331">
    <property type="protein sequence ID" value="PWN19353.1"/>
    <property type="molecule type" value="Genomic_DNA"/>
</dbReference>
<keyword evidence="3 5" id="KW-0378">Hydrolase</keyword>
<feature type="region of interest" description="Disordered" evidence="6">
    <location>
        <begin position="344"/>
        <end position="433"/>
    </location>
</feature>
<dbReference type="SUPFAM" id="SSF52540">
    <property type="entry name" value="P-loop containing nucleoside triphosphate hydrolases"/>
    <property type="match status" value="1"/>
</dbReference>
<dbReference type="GeneID" id="37014624"/>
<dbReference type="AlphaFoldDB" id="A0A316U4T2"/>
<dbReference type="GO" id="GO:0003924">
    <property type="term" value="F:GTPase activity"/>
    <property type="evidence" value="ECO:0007669"/>
    <property type="project" value="TreeGrafter"/>
</dbReference>
<evidence type="ECO:0000256" key="6">
    <source>
        <dbReference type="SAM" id="MobiDB-lite"/>
    </source>
</evidence>
<keyword evidence="4 5" id="KW-0342">GTP-binding</keyword>
<reference evidence="7 8" key="1">
    <citation type="journal article" date="2018" name="Mol. Biol. Evol.">
        <title>Broad Genomic Sampling Reveals a Smut Pathogenic Ancestry of the Fungal Clade Ustilaginomycotina.</title>
        <authorList>
            <person name="Kijpornyongpan T."/>
            <person name="Mondo S.J."/>
            <person name="Barry K."/>
            <person name="Sandor L."/>
            <person name="Lee J."/>
            <person name="Lipzen A."/>
            <person name="Pangilinan J."/>
            <person name="LaButti K."/>
            <person name="Hainaut M."/>
            <person name="Henrissat B."/>
            <person name="Grigoriev I.V."/>
            <person name="Spatafora J.W."/>
            <person name="Aime M.C."/>
        </authorList>
    </citation>
    <scope>NUCLEOTIDE SEQUENCE [LARGE SCALE GENOMIC DNA]</scope>
    <source>
        <strain evidence="7 8">MCA 4718</strain>
    </source>
</reference>
<dbReference type="InterPro" id="IPR027417">
    <property type="entry name" value="P-loop_NTPase"/>
</dbReference>
<dbReference type="Pfam" id="PF03029">
    <property type="entry name" value="ATP_bind_1"/>
    <property type="match status" value="1"/>
</dbReference>
<evidence type="ECO:0000256" key="5">
    <source>
        <dbReference type="RuleBase" id="RU365059"/>
    </source>
</evidence>
<keyword evidence="2 5" id="KW-0547">Nucleotide-binding</keyword>
<dbReference type="PANTHER" id="PTHR21231:SF3">
    <property type="entry name" value="GPN-LOOP GTPASE 2"/>
    <property type="match status" value="1"/>
</dbReference>
<dbReference type="Proteomes" id="UP000245942">
    <property type="component" value="Unassembled WGS sequence"/>
</dbReference>
<feature type="region of interest" description="Disordered" evidence="6">
    <location>
        <begin position="271"/>
        <end position="291"/>
    </location>
</feature>
<evidence type="ECO:0000256" key="3">
    <source>
        <dbReference type="ARBA" id="ARBA00022801"/>
    </source>
</evidence>
<name>A0A316U4T2_9BASI</name>
<dbReference type="RefSeq" id="XP_025346513.1">
    <property type="nucleotide sequence ID" value="XM_025492890.1"/>
</dbReference>
<sequence>MPFGQIVGSPGSGKTTYCNGVQQFLGALKRPNVHIVNLDFANSHLPYPCAIDVNSLISVPDVMVELDLGPNGAMMYCIEYLEENIDWLLTRLKELGEDAYVVFDLPGQVEISTNHPSLGRIIRTLEKQADFRLVALHLLDSSHILDPSRYVSLLLLSLRAMLSLELPHINVLTKVDLLGQASGGELPFPLDFYTDPSPAQLAPYLESHSTFLHRARYSSLNEKILEIIDDFSLVSFETLAVEDKESMWRLVRLVDKVGGWVFVHAGEMDLAGGARGEEDDDDDGEEEQMPSQMRAALEERYLDGNKPSGSAASALSLFTTLDSGAPLGWGSAEDVQERYVDSFKDSGNAAGTGARGGAAPRMTEEEFEKQEEERIHSAWREWRREEIEKKRKQQEEGKGAKEQSGQMKKGGEQDSRGLQRDGMNIKERRKRET</sequence>
<evidence type="ECO:0000256" key="4">
    <source>
        <dbReference type="ARBA" id="ARBA00023134"/>
    </source>
</evidence>
<protein>
    <recommendedName>
        <fullName evidence="5">GPN-loop GTPase 2</fullName>
    </recommendedName>
</protein>
<evidence type="ECO:0000313" key="8">
    <source>
        <dbReference type="Proteomes" id="UP000245942"/>
    </source>
</evidence>
<dbReference type="STRING" id="1684307.A0A316U4T2"/>
<comment type="function">
    <text evidence="5">Small GTPase required for proper localization of RNA polymerase II and III (RNAPII and RNAPIII). May act at an RNAP assembly step prior to nuclear import.</text>
</comment>
<accession>A0A316U4T2</accession>
<dbReference type="InterPro" id="IPR030231">
    <property type="entry name" value="Gpn2"/>
</dbReference>
<evidence type="ECO:0000256" key="2">
    <source>
        <dbReference type="ARBA" id="ARBA00022741"/>
    </source>
</evidence>
<comment type="subunit">
    <text evidence="5">Binds to RNA polymerase II (RNAPII).</text>
</comment>
<dbReference type="CDD" id="cd17871">
    <property type="entry name" value="GPN2"/>
    <property type="match status" value="1"/>
</dbReference>
<organism evidence="7 8">
    <name type="scientific">Pseudomicrostroma glucosiphilum</name>
    <dbReference type="NCBI Taxonomy" id="1684307"/>
    <lineage>
        <taxon>Eukaryota</taxon>
        <taxon>Fungi</taxon>
        <taxon>Dikarya</taxon>
        <taxon>Basidiomycota</taxon>
        <taxon>Ustilaginomycotina</taxon>
        <taxon>Exobasidiomycetes</taxon>
        <taxon>Microstromatales</taxon>
        <taxon>Microstromatales incertae sedis</taxon>
        <taxon>Pseudomicrostroma</taxon>
    </lineage>
</organism>